<gene>
    <name evidence="11" type="primary">wbaP</name>
    <name evidence="11" type="ORF">DDIC_10460</name>
</gene>
<name>A0A4P7UIQ5_DESDE</name>
<keyword evidence="6 9" id="KW-0812">Transmembrane</keyword>
<dbReference type="AlphaFoldDB" id="A0A4P7UIQ5"/>
<dbReference type="PANTHER" id="PTHR30576:SF4">
    <property type="entry name" value="UNDECAPRENYL-PHOSPHATE GALACTOSE PHOSPHOTRANSFERASE"/>
    <property type="match status" value="1"/>
</dbReference>
<sequence length="466" mass="52956">MKQYPIWVRALLLCGLSPQKTLLCIFDLMAIIGTAMAVFLVRAAFGNVDPALYHWALPLLLIGPVMAAGLGLYQTISLPPHRELKALFQLTSLMYGIILAVLFLSKTGDAYSRIVIAGSWAATVFVLPITRSLCRRLYMRRRWWGRPLIIFDSGNAGRDFWRYLKRRPERGLHPVSIYPLPTSTDAVRALFATVAAANPKAMAMILQKADQGQSLDYITEASRFFERILVVPSFNDGFRAHWLTPRDLGAAVGLQVRQNLRDKRRLLVKRLMDVLLCAMGGVVLVPLGLLLALAIRLDSRGPVFYRQRRIGCNGSEIRIFKFRTMVDKADVVLKEMLERNPELQAEWKRDHKLKHDPRITRVGRFLRKVSLDELPQLLNVVVGDMSLVGPRPIVAKEIEKYGPVFEEYCMVRPGLTGLWQISGRNNTTYAERVAFDHYYINNWSVWMDLWILAKTVPVVITGYGAY</sequence>
<feature type="transmembrane region" description="Helical" evidence="9">
    <location>
        <begin position="86"/>
        <end position="104"/>
    </location>
</feature>
<dbReference type="RefSeq" id="WP_136400386.1">
    <property type="nucleotide sequence ID" value="NZ_CP036295.1"/>
</dbReference>
<proteinExistence type="inferred from homology"/>
<dbReference type="Pfam" id="PF13727">
    <property type="entry name" value="CoA_binding_3"/>
    <property type="match status" value="1"/>
</dbReference>
<dbReference type="InterPro" id="IPR003362">
    <property type="entry name" value="Bact_transf"/>
</dbReference>
<organism evidence="11 12">
    <name type="scientific">Desulfovibrio desulfuricans</name>
    <dbReference type="NCBI Taxonomy" id="876"/>
    <lineage>
        <taxon>Bacteria</taxon>
        <taxon>Pseudomonadati</taxon>
        <taxon>Thermodesulfobacteriota</taxon>
        <taxon>Desulfovibrionia</taxon>
        <taxon>Desulfovibrionales</taxon>
        <taxon>Desulfovibrionaceae</taxon>
        <taxon>Desulfovibrio</taxon>
    </lineage>
</organism>
<evidence type="ECO:0000313" key="12">
    <source>
        <dbReference type="Proteomes" id="UP000297065"/>
    </source>
</evidence>
<dbReference type="PANTHER" id="PTHR30576">
    <property type="entry name" value="COLANIC BIOSYNTHESIS UDP-GLUCOSE LIPID CARRIER TRANSFERASE"/>
    <property type="match status" value="1"/>
</dbReference>
<dbReference type="Pfam" id="PF02397">
    <property type="entry name" value="Bac_transf"/>
    <property type="match status" value="1"/>
</dbReference>
<evidence type="ECO:0000256" key="1">
    <source>
        <dbReference type="ARBA" id="ARBA00004141"/>
    </source>
</evidence>
<comment type="similarity">
    <text evidence="3">Belongs to the bacterial sugar transferase family.</text>
</comment>
<evidence type="ECO:0000256" key="3">
    <source>
        <dbReference type="ARBA" id="ARBA00006464"/>
    </source>
</evidence>
<feature type="transmembrane region" description="Helical" evidence="9">
    <location>
        <begin position="51"/>
        <end position="74"/>
    </location>
</feature>
<feature type="domain" description="Bacterial sugar transferase" evidence="10">
    <location>
        <begin position="269"/>
        <end position="460"/>
    </location>
</feature>
<evidence type="ECO:0000256" key="8">
    <source>
        <dbReference type="ARBA" id="ARBA00023136"/>
    </source>
</evidence>
<evidence type="ECO:0000256" key="5">
    <source>
        <dbReference type="ARBA" id="ARBA00022679"/>
    </source>
</evidence>
<evidence type="ECO:0000256" key="9">
    <source>
        <dbReference type="SAM" id="Phobius"/>
    </source>
</evidence>
<evidence type="ECO:0000256" key="7">
    <source>
        <dbReference type="ARBA" id="ARBA00022989"/>
    </source>
</evidence>
<dbReference type="InterPro" id="IPR017472">
    <property type="entry name" value="Undecaprenyl-P_galact_Ptfrase"/>
</dbReference>
<dbReference type="EMBL" id="CP036295">
    <property type="protein sequence ID" value="QCC86286.1"/>
    <property type="molecule type" value="Genomic_DNA"/>
</dbReference>
<evidence type="ECO:0000256" key="6">
    <source>
        <dbReference type="ARBA" id="ARBA00022692"/>
    </source>
</evidence>
<comment type="subcellular location">
    <subcellularLocation>
        <location evidence="2">Cell membrane</location>
    </subcellularLocation>
    <subcellularLocation>
        <location evidence="1">Membrane</location>
        <topology evidence="1">Multi-pass membrane protein</topology>
    </subcellularLocation>
</comment>
<dbReference type="GO" id="GO:0016780">
    <property type="term" value="F:phosphotransferase activity, for other substituted phosphate groups"/>
    <property type="evidence" value="ECO:0007669"/>
    <property type="project" value="TreeGrafter"/>
</dbReference>
<dbReference type="NCBIfam" id="TIGR03025">
    <property type="entry name" value="EPS_sugtrans"/>
    <property type="match status" value="1"/>
</dbReference>
<reference evidence="11 12" key="1">
    <citation type="submission" date="2019-02" db="EMBL/GenBank/DDBJ databases">
        <title>Complete Genome Sequence of Desulfovibrio desulfuricans IC1, a Sulfonate Utilizing Anaerobe.</title>
        <authorList>
            <person name="Day L.A."/>
            <person name="De Leon K.B."/>
            <person name="Wall J.D."/>
        </authorList>
    </citation>
    <scope>NUCLEOTIDE SEQUENCE [LARGE SCALE GENOMIC DNA]</scope>
    <source>
        <strain evidence="11 12">IC1</strain>
    </source>
</reference>
<dbReference type="InterPro" id="IPR017475">
    <property type="entry name" value="EPS_sugar_tfrase"/>
</dbReference>
<feature type="transmembrane region" description="Helical" evidence="9">
    <location>
        <begin position="271"/>
        <end position="295"/>
    </location>
</feature>
<evidence type="ECO:0000256" key="4">
    <source>
        <dbReference type="ARBA" id="ARBA00022475"/>
    </source>
</evidence>
<evidence type="ECO:0000313" key="11">
    <source>
        <dbReference type="EMBL" id="QCC86286.1"/>
    </source>
</evidence>
<keyword evidence="7 9" id="KW-1133">Transmembrane helix</keyword>
<keyword evidence="4" id="KW-1003">Cell membrane</keyword>
<accession>A0A4P7UIQ5</accession>
<evidence type="ECO:0000259" key="10">
    <source>
        <dbReference type="Pfam" id="PF02397"/>
    </source>
</evidence>
<protein>
    <submittedName>
        <fullName evidence="11">Undecaprenyl-phosphate galactose phosphotransferase WbaP</fullName>
    </submittedName>
</protein>
<keyword evidence="8 9" id="KW-0472">Membrane</keyword>
<dbReference type="Proteomes" id="UP000297065">
    <property type="component" value="Chromosome"/>
</dbReference>
<dbReference type="OrthoDB" id="9808602at2"/>
<feature type="transmembrane region" description="Helical" evidence="9">
    <location>
        <begin position="21"/>
        <end position="45"/>
    </location>
</feature>
<dbReference type="GO" id="GO:0000271">
    <property type="term" value="P:polysaccharide biosynthetic process"/>
    <property type="evidence" value="ECO:0007669"/>
    <property type="project" value="InterPro"/>
</dbReference>
<feature type="transmembrane region" description="Helical" evidence="9">
    <location>
        <begin position="110"/>
        <end position="134"/>
    </location>
</feature>
<dbReference type="NCBIfam" id="TIGR03022">
    <property type="entry name" value="WbaP_sugtrans"/>
    <property type="match status" value="1"/>
</dbReference>
<dbReference type="GO" id="GO:0005886">
    <property type="term" value="C:plasma membrane"/>
    <property type="evidence" value="ECO:0007669"/>
    <property type="project" value="UniProtKB-SubCell"/>
</dbReference>
<evidence type="ECO:0000256" key="2">
    <source>
        <dbReference type="ARBA" id="ARBA00004236"/>
    </source>
</evidence>
<keyword evidence="5 11" id="KW-0808">Transferase</keyword>